<gene>
    <name evidence="1" type="ORF">ABCD_0033</name>
</gene>
<sequence>MNALLNNPYDEVMNPNLDFSSGYFDAVVNSVVNRGLLVEMLKSAKADVEGSVEFLWSFLPIDPDFKLCCNEVQAKNVLRYLINKA</sequence>
<name>A0A1B1IXT5_9CAUD</name>
<evidence type="ECO:0000313" key="1">
    <source>
        <dbReference type="EMBL" id="ANS06134.1"/>
    </source>
</evidence>
<dbReference type="KEGG" id="vg:29079749"/>
<accession>A0A1B1IXT5</accession>
<dbReference type="EMBL" id="KX245890">
    <property type="protein sequence ID" value="ANS06134.1"/>
    <property type="molecule type" value="Genomic_DNA"/>
</dbReference>
<proteinExistence type="predicted"/>
<dbReference type="RefSeq" id="YP_009285571.1">
    <property type="nucleotide sequence ID" value="NC_031057.1"/>
</dbReference>
<reference evidence="1 2" key="1">
    <citation type="submission" date="2016-05" db="EMBL/GenBank/DDBJ databases">
        <title>Comparative genomics of Morganella phages MP1 and MP2 define new clades among the T4 and T7-like viruses.</title>
        <authorList>
            <person name="Pinto G."/>
            <person name="Oliveira A."/>
            <person name="Briers Y."/>
            <person name="Oliveira C."/>
            <person name="Domingues L."/>
            <person name="Azeredo J."/>
        </authorList>
    </citation>
    <scope>NUCLEOTIDE SEQUENCE [LARGE SCALE GENOMIC DNA]</scope>
</reference>
<dbReference type="Proteomes" id="UP000201220">
    <property type="component" value="Segment"/>
</dbReference>
<evidence type="ECO:0000313" key="2">
    <source>
        <dbReference type="Proteomes" id="UP000201220"/>
    </source>
</evidence>
<protein>
    <submittedName>
        <fullName evidence="1">Uncharacterized protein</fullName>
    </submittedName>
</protein>
<dbReference type="GeneID" id="29079749"/>
<organism evidence="1 2">
    <name type="scientific">Citrobacter phage vB_CfrM_CfP1</name>
    <dbReference type="NCBI Taxonomy" id="1871313"/>
    <lineage>
        <taxon>Viruses</taxon>
        <taxon>Duplodnaviria</taxon>
        <taxon>Heunggongvirae</taxon>
        <taxon>Uroviricota</taxon>
        <taxon>Caudoviricetes</taxon>
        <taxon>Pantevenvirales</taxon>
        <taxon>Straboviridae</taxon>
        <taxon>Pseudotevenvirus</taxon>
        <taxon>Pseudotevenvirus miller</taxon>
    </lineage>
</organism>